<dbReference type="EMBL" id="JAGETT010000102">
    <property type="protein sequence ID" value="MBO1920041.1"/>
    <property type="molecule type" value="Genomic_DNA"/>
</dbReference>
<comment type="caution">
    <text evidence="1">The sequence shown here is derived from an EMBL/GenBank/DDBJ whole genome shotgun (WGS) entry which is preliminary data.</text>
</comment>
<dbReference type="InterPro" id="IPR008966">
    <property type="entry name" value="Adhesion_dom_sf"/>
</dbReference>
<evidence type="ECO:0000313" key="1">
    <source>
        <dbReference type="EMBL" id="MBO1920041.1"/>
    </source>
</evidence>
<name>A0A939NDZ9_STAXY</name>
<gene>
    <name evidence="1" type="ORF">J4710_10060</name>
</gene>
<proteinExistence type="predicted"/>
<reference evidence="1" key="1">
    <citation type="submission" date="2021-03" db="EMBL/GenBank/DDBJ databases">
        <title>Molecular epidemiology and mechanisms of colistin and carbapenem resistance in Enterobacteriaceae from clinical isolates, the environment and porcine samples in Pretoria, South Africa.</title>
        <authorList>
            <person name="Bogoshi D."/>
            <person name="Mbelle N.M."/>
            <person name="Naidoo V."/>
            <person name="Osei Sekyere J."/>
        </authorList>
    </citation>
    <scope>NUCLEOTIDE SEQUENCE</scope>
    <source>
        <strain evidence="1">ESB009</strain>
    </source>
</reference>
<sequence length="74" mass="8015">MGKNSKDVYVKYLNGINNVGLSVNGSIVSLNKQNNTLHLAYINPNNFKIPATVYGQIINGNKPDGNLPSVKSLK</sequence>
<dbReference type="SUPFAM" id="SSF49401">
    <property type="entry name" value="Bacterial adhesins"/>
    <property type="match status" value="1"/>
</dbReference>
<protein>
    <submittedName>
        <fullName evidence="1">Uncharacterized protein</fullName>
    </submittedName>
</protein>
<organism evidence="1">
    <name type="scientific">Staphylococcus xylosus</name>
    <dbReference type="NCBI Taxonomy" id="1288"/>
    <lineage>
        <taxon>Bacteria</taxon>
        <taxon>Bacillati</taxon>
        <taxon>Bacillota</taxon>
        <taxon>Bacilli</taxon>
        <taxon>Bacillales</taxon>
        <taxon>Staphylococcaceae</taxon>
        <taxon>Staphylococcus</taxon>
    </lineage>
</organism>
<dbReference type="AlphaFoldDB" id="A0A939NDZ9"/>
<accession>A0A939NDZ9</accession>
<dbReference type="Gene3D" id="2.60.40.1290">
    <property type="match status" value="1"/>
</dbReference>